<keyword evidence="3" id="KW-1185">Reference proteome</keyword>
<evidence type="ECO:0000256" key="1">
    <source>
        <dbReference type="SAM" id="Phobius"/>
    </source>
</evidence>
<keyword evidence="1" id="KW-1133">Transmembrane helix</keyword>
<keyword evidence="1" id="KW-0812">Transmembrane</keyword>
<reference evidence="3" key="1">
    <citation type="journal article" date="2017" name="Nature">
        <title>The sunflower genome provides insights into oil metabolism, flowering and Asterid evolution.</title>
        <authorList>
            <person name="Badouin H."/>
            <person name="Gouzy J."/>
            <person name="Grassa C.J."/>
            <person name="Murat F."/>
            <person name="Staton S.E."/>
            <person name="Cottret L."/>
            <person name="Lelandais-Briere C."/>
            <person name="Owens G.L."/>
            <person name="Carrere S."/>
            <person name="Mayjonade B."/>
            <person name="Legrand L."/>
            <person name="Gill N."/>
            <person name="Kane N.C."/>
            <person name="Bowers J.E."/>
            <person name="Hubner S."/>
            <person name="Bellec A."/>
            <person name="Berard A."/>
            <person name="Berges H."/>
            <person name="Blanchet N."/>
            <person name="Boniface M.C."/>
            <person name="Brunel D."/>
            <person name="Catrice O."/>
            <person name="Chaidir N."/>
            <person name="Claudel C."/>
            <person name="Donnadieu C."/>
            <person name="Faraut T."/>
            <person name="Fievet G."/>
            <person name="Helmstetter N."/>
            <person name="King M."/>
            <person name="Knapp S.J."/>
            <person name="Lai Z."/>
            <person name="Le Paslier M.C."/>
            <person name="Lippi Y."/>
            <person name="Lorenzon L."/>
            <person name="Mandel J.R."/>
            <person name="Marage G."/>
            <person name="Marchand G."/>
            <person name="Marquand E."/>
            <person name="Bret-Mestries E."/>
            <person name="Morien E."/>
            <person name="Nambeesan S."/>
            <person name="Nguyen T."/>
            <person name="Pegot-Espagnet P."/>
            <person name="Pouilly N."/>
            <person name="Raftis F."/>
            <person name="Sallet E."/>
            <person name="Schiex T."/>
            <person name="Thomas J."/>
            <person name="Vandecasteele C."/>
            <person name="Vares D."/>
            <person name="Vear F."/>
            <person name="Vautrin S."/>
            <person name="Crespi M."/>
            <person name="Mangin B."/>
            <person name="Burke J.M."/>
            <person name="Salse J."/>
            <person name="Munos S."/>
            <person name="Vincourt P."/>
            <person name="Rieseberg L.H."/>
            <person name="Langlade N.B."/>
        </authorList>
    </citation>
    <scope>NUCLEOTIDE SEQUENCE [LARGE SCALE GENOMIC DNA]</scope>
    <source>
        <strain evidence="3">cv. SF193</strain>
    </source>
</reference>
<proteinExistence type="predicted"/>
<gene>
    <name evidence="2" type="ORF">HannXRQ_Chr01g0012521</name>
</gene>
<evidence type="ECO:0000313" key="3">
    <source>
        <dbReference type="Proteomes" id="UP000215914"/>
    </source>
</evidence>
<keyword evidence="1" id="KW-0472">Membrane</keyword>
<dbReference type="Proteomes" id="UP000215914">
    <property type="component" value="Chromosome 1"/>
</dbReference>
<dbReference type="AlphaFoldDB" id="A0A251VMR7"/>
<protein>
    <submittedName>
        <fullName evidence="2">Uncharacterized protein</fullName>
    </submittedName>
</protein>
<evidence type="ECO:0000313" key="2">
    <source>
        <dbReference type="EMBL" id="OTG36870.1"/>
    </source>
</evidence>
<dbReference type="EMBL" id="CM007890">
    <property type="protein sequence ID" value="OTG36870.1"/>
    <property type="molecule type" value="Genomic_DNA"/>
</dbReference>
<organism evidence="2 3">
    <name type="scientific">Helianthus annuus</name>
    <name type="common">Common sunflower</name>
    <dbReference type="NCBI Taxonomy" id="4232"/>
    <lineage>
        <taxon>Eukaryota</taxon>
        <taxon>Viridiplantae</taxon>
        <taxon>Streptophyta</taxon>
        <taxon>Embryophyta</taxon>
        <taxon>Tracheophyta</taxon>
        <taxon>Spermatophyta</taxon>
        <taxon>Magnoliopsida</taxon>
        <taxon>eudicotyledons</taxon>
        <taxon>Gunneridae</taxon>
        <taxon>Pentapetalae</taxon>
        <taxon>asterids</taxon>
        <taxon>campanulids</taxon>
        <taxon>Asterales</taxon>
        <taxon>Asteraceae</taxon>
        <taxon>Asteroideae</taxon>
        <taxon>Heliantheae alliance</taxon>
        <taxon>Heliantheae</taxon>
        <taxon>Helianthus</taxon>
    </lineage>
</organism>
<accession>A0A251VMR7</accession>
<feature type="transmembrane region" description="Helical" evidence="1">
    <location>
        <begin position="23"/>
        <end position="46"/>
    </location>
</feature>
<dbReference type="InParanoid" id="A0A251VMR7"/>
<sequence length="58" mass="6493">MCEFLIANSKLNMVHSSWEADTMLLNAGPTVAVLSTNSVSILTFILPKRRLNHSHIIR</sequence>
<name>A0A251VMR7_HELAN</name>